<protein>
    <submittedName>
        <fullName evidence="1">Uncharacterized protein</fullName>
    </submittedName>
</protein>
<accession>A0A0F9TJ25</accession>
<organism evidence="1">
    <name type="scientific">marine sediment metagenome</name>
    <dbReference type="NCBI Taxonomy" id="412755"/>
    <lineage>
        <taxon>unclassified sequences</taxon>
        <taxon>metagenomes</taxon>
        <taxon>ecological metagenomes</taxon>
    </lineage>
</organism>
<evidence type="ECO:0000313" key="1">
    <source>
        <dbReference type="EMBL" id="KKN74882.1"/>
    </source>
</evidence>
<reference evidence="1" key="1">
    <citation type="journal article" date="2015" name="Nature">
        <title>Complex archaea that bridge the gap between prokaryotes and eukaryotes.</title>
        <authorList>
            <person name="Spang A."/>
            <person name="Saw J.H."/>
            <person name="Jorgensen S.L."/>
            <person name="Zaremba-Niedzwiedzka K."/>
            <person name="Martijn J."/>
            <person name="Lind A.E."/>
            <person name="van Eijk R."/>
            <person name="Schleper C."/>
            <person name="Guy L."/>
            <person name="Ettema T.J."/>
        </authorList>
    </citation>
    <scope>NUCLEOTIDE SEQUENCE</scope>
</reference>
<dbReference type="EMBL" id="LAZR01000319">
    <property type="protein sequence ID" value="KKN74882.1"/>
    <property type="molecule type" value="Genomic_DNA"/>
</dbReference>
<gene>
    <name evidence="1" type="ORF">LCGC14_0386310</name>
</gene>
<proteinExistence type="predicted"/>
<name>A0A0F9TJ25_9ZZZZ</name>
<dbReference type="AlphaFoldDB" id="A0A0F9TJ25"/>
<comment type="caution">
    <text evidence="1">The sequence shown here is derived from an EMBL/GenBank/DDBJ whole genome shotgun (WGS) entry which is preliminary data.</text>
</comment>
<sequence length="147" mass="15836">MREISGVVKSREEKQGAKGPYCKISVQGELFNVFPRHDFYEIPQVGKSVKVMLEPQEGTNYWNVAGIKLMTPEEAATTPPAATGAPSGGLDIQQSIQRGGFTHDAAAVVAAQIIAGELKTMSTDEMVAKVLEVEDGLFQGVRKQMGL</sequence>